<evidence type="ECO:0000313" key="2">
    <source>
        <dbReference type="Proteomes" id="UP001497680"/>
    </source>
</evidence>
<accession>A0ACC0DFV8</accession>
<keyword evidence="2" id="KW-1185">Reference proteome</keyword>
<reference evidence="1 2" key="1">
    <citation type="journal article" date="2022" name="New Phytol.">
        <title>Ecological generalism drives hyperdiversity of secondary metabolite gene clusters in xylarialean endophytes.</title>
        <authorList>
            <person name="Franco M.E.E."/>
            <person name="Wisecaver J.H."/>
            <person name="Arnold A.E."/>
            <person name="Ju Y.M."/>
            <person name="Slot J.C."/>
            <person name="Ahrendt S."/>
            <person name="Moore L.P."/>
            <person name="Eastman K.E."/>
            <person name="Scott K."/>
            <person name="Konkel Z."/>
            <person name="Mondo S.J."/>
            <person name="Kuo A."/>
            <person name="Hayes R.D."/>
            <person name="Haridas S."/>
            <person name="Andreopoulos B."/>
            <person name="Riley R."/>
            <person name="LaButti K."/>
            <person name="Pangilinan J."/>
            <person name="Lipzen A."/>
            <person name="Amirebrahimi M."/>
            <person name="Yan J."/>
            <person name="Adam C."/>
            <person name="Keymanesh K."/>
            <person name="Ng V."/>
            <person name="Louie K."/>
            <person name="Northen T."/>
            <person name="Drula E."/>
            <person name="Henrissat B."/>
            <person name="Hsieh H.M."/>
            <person name="Youens-Clark K."/>
            <person name="Lutzoni F."/>
            <person name="Miadlikowska J."/>
            <person name="Eastwood D.C."/>
            <person name="Hamelin R.C."/>
            <person name="Grigoriev I.V."/>
            <person name="U'Ren J.M."/>
        </authorList>
    </citation>
    <scope>NUCLEOTIDE SEQUENCE [LARGE SCALE GENOMIC DNA]</scope>
    <source>
        <strain evidence="1 2">ER1909</strain>
    </source>
</reference>
<dbReference type="EMBL" id="MU394287">
    <property type="protein sequence ID" value="KAI6091266.1"/>
    <property type="molecule type" value="Genomic_DNA"/>
</dbReference>
<protein>
    <submittedName>
        <fullName evidence="1">Clr5 domain-containing protein</fullName>
    </submittedName>
</protein>
<organism evidence="1 2">
    <name type="scientific">Hypoxylon rubiginosum</name>
    <dbReference type="NCBI Taxonomy" id="110542"/>
    <lineage>
        <taxon>Eukaryota</taxon>
        <taxon>Fungi</taxon>
        <taxon>Dikarya</taxon>
        <taxon>Ascomycota</taxon>
        <taxon>Pezizomycotina</taxon>
        <taxon>Sordariomycetes</taxon>
        <taxon>Xylariomycetidae</taxon>
        <taxon>Xylariales</taxon>
        <taxon>Hypoxylaceae</taxon>
        <taxon>Hypoxylon</taxon>
    </lineage>
</organism>
<dbReference type="Proteomes" id="UP001497680">
    <property type="component" value="Unassembled WGS sequence"/>
</dbReference>
<comment type="caution">
    <text evidence="1">The sequence shown here is derived from an EMBL/GenBank/DDBJ whole genome shotgun (WGS) entry which is preliminary data.</text>
</comment>
<evidence type="ECO:0000313" key="1">
    <source>
        <dbReference type="EMBL" id="KAI6091266.1"/>
    </source>
</evidence>
<sequence>MNSREEEEESFEHQAHCQPDQIPYETPQNAFLAATDSKLEAPNPGREVEAVEDRGLSDAPNTENRTSIMETPELGGSLTKATQKPNGENQDSIGGNNAHVKKPRMACLFAKAGIPGLGASCYSQGYATISQLKDHIHRYHVRPRHYCPRCRTVFKEASDLEKHLRQPDTCEIELVTADGITEAEEKRLLMKTRIHLQLATKWYLMWDLLFPQLVRPASPYWEGLVSTILHAFRRHTADKLPTIISERLASELDASQFTDMRTSIDKIVSESLSQIFDQFTPDQYESSARGDPGTVYSAPSSFSEISSKNDYESLGTGDMSSTHQTFTEPVDHEGLETQDASRVADVLSGMNPEAAQSPFTEPLNLEGKSSNASKERSRSTNEIWEKHKDSIRQLYIEENKPLNEVMAKMKEEHGFQASAKMYKTRFARWGFSKYITSGPREHTRPPPS</sequence>
<name>A0ACC0DFV8_9PEZI</name>
<gene>
    <name evidence="1" type="ORF">F4821DRAFT_226820</name>
</gene>
<proteinExistence type="predicted"/>